<dbReference type="Proteomes" id="UP001428341">
    <property type="component" value="Unassembled WGS sequence"/>
</dbReference>
<proteinExistence type="predicted"/>
<reference evidence="1 2" key="1">
    <citation type="submission" date="2024-05" db="EMBL/GenBank/DDBJ databases">
        <title>Haplotype-resolved chromosome-level genome assembly of Huyou (Citrus changshanensis).</title>
        <authorList>
            <person name="Miao C."/>
            <person name="Chen W."/>
            <person name="Wu Y."/>
            <person name="Wang L."/>
            <person name="Zhao S."/>
            <person name="Grierson D."/>
            <person name="Xu C."/>
            <person name="Chen K."/>
        </authorList>
    </citation>
    <scope>NUCLEOTIDE SEQUENCE [LARGE SCALE GENOMIC DNA]</scope>
    <source>
        <strain evidence="1">01-14</strain>
        <tissue evidence="1">Leaf</tissue>
    </source>
</reference>
<evidence type="ECO:0000313" key="1">
    <source>
        <dbReference type="EMBL" id="KAK9208324.1"/>
    </source>
</evidence>
<dbReference type="AlphaFoldDB" id="A0AAP0MFT7"/>
<protein>
    <submittedName>
        <fullName evidence="1">Uncharacterized protein</fullName>
    </submittedName>
</protein>
<gene>
    <name evidence="1" type="ORF">WN944_000678</name>
</gene>
<keyword evidence="2" id="KW-1185">Reference proteome</keyword>
<name>A0AAP0MFT7_9ROSI</name>
<sequence>MKARKRFEQQIRSKEPALSKKCFDGQVKQVLKRRNLKQVKIKTCDKEAEPVSVRLLQYLNPARGFAIPSLNSTNTPIAFSARMGTTLHPVVANTVNPGPTLVTVLKITCKHSHPTLQITPINQSSPHHDTTRVPTVKFKVKFVKHSHKCVHEWSAVKILSLLQRSTPHPS</sequence>
<organism evidence="1 2">
    <name type="scientific">Citrus x changshan-huyou</name>
    <dbReference type="NCBI Taxonomy" id="2935761"/>
    <lineage>
        <taxon>Eukaryota</taxon>
        <taxon>Viridiplantae</taxon>
        <taxon>Streptophyta</taxon>
        <taxon>Embryophyta</taxon>
        <taxon>Tracheophyta</taxon>
        <taxon>Spermatophyta</taxon>
        <taxon>Magnoliopsida</taxon>
        <taxon>eudicotyledons</taxon>
        <taxon>Gunneridae</taxon>
        <taxon>Pentapetalae</taxon>
        <taxon>rosids</taxon>
        <taxon>malvids</taxon>
        <taxon>Sapindales</taxon>
        <taxon>Rutaceae</taxon>
        <taxon>Aurantioideae</taxon>
        <taxon>Citrus</taxon>
    </lineage>
</organism>
<accession>A0AAP0MFT7</accession>
<comment type="caution">
    <text evidence="1">The sequence shown here is derived from an EMBL/GenBank/DDBJ whole genome shotgun (WGS) entry which is preliminary data.</text>
</comment>
<evidence type="ECO:0000313" key="2">
    <source>
        <dbReference type="Proteomes" id="UP001428341"/>
    </source>
</evidence>
<dbReference type="EMBL" id="JBCGBO010000004">
    <property type="protein sequence ID" value="KAK9208324.1"/>
    <property type="molecule type" value="Genomic_DNA"/>
</dbReference>